<dbReference type="InterPro" id="IPR042070">
    <property type="entry name" value="PucR_C-HTH_sf"/>
</dbReference>
<dbReference type="KEGG" id="pbf:CFX0092_A0235"/>
<dbReference type="Gene3D" id="1.10.10.2840">
    <property type="entry name" value="PucR C-terminal helix-turn-helix domain"/>
    <property type="match status" value="1"/>
</dbReference>
<evidence type="ECO:0000256" key="1">
    <source>
        <dbReference type="ARBA" id="ARBA00006754"/>
    </source>
</evidence>
<evidence type="ECO:0000259" key="4">
    <source>
        <dbReference type="Pfam" id="PF17853"/>
    </source>
</evidence>
<dbReference type="Pfam" id="PF13556">
    <property type="entry name" value="HTH_30"/>
    <property type="match status" value="1"/>
</dbReference>
<dbReference type="InterPro" id="IPR041522">
    <property type="entry name" value="CdaR_GGDEF"/>
</dbReference>
<dbReference type="SUPFAM" id="SSF46689">
    <property type="entry name" value="Homeodomain-like"/>
    <property type="match status" value="1"/>
</dbReference>
<evidence type="ECO:0000313" key="6">
    <source>
        <dbReference type="Proteomes" id="UP000215027"/>
    </source>
</evidence>
<dbReference type="InterPro" id="IPR009057">
    <property type="entry name" value="Homeodomain-like_sf"/>
</dbReference>
<evidence type="ECO:0008006" key="7">
    <source>
        <dbReference type="Google" id="ProtNLM"/>
    </source>
</evidence>
<dbReference type="OrthoDB" id="143422at2"/>
<feature type="domain" description="CdaR GGDEF-like" evidence="4">
    <location>
        <begin position="339"/>
        <end position="460"/>
    </location>
</feature>
<evidence type="ECO:0000313" key="5">
    <source>
        <dbReference type="EMBL" id="CUS02116.2"/>
    </source>
</evidence>
<protein>
    <recommendedName>
        <fullName evidence="7">Transcriptional regulator, CdaR</fullName>
    </recommendedName>
</protein>
<dbReference type="EMBL" id="LN890655">
    <property type="protein sequence ID" value="CUS02116.2"/>
    <property type="molecule type" value="Genomic_DNA"/>
</dbReference>
<dbReference type="Pfam" id="PF17853">
    <property type="entry name" value="GGDEF_2"/>
    <property type="match status" value="1"/>
</dbReference>
<dbReference type="RefSeq" id="WP_095041768.1">
    <property type="nucleotide sequence ID" value="NZ_LN890655.1"/>
</dbReference>
<keyword evidence="6" id="KW-1185">Reference proteome</keyword>
<accession>A0A160SY22</accession>
<sequence length="585" mass="65030">MPHHTDFVMVTLSPDSNPALNRADKANRNDGSPGEINIGDLLRLALPLDTQLLGGGLEARRHVNWVAVLTGWNDLESQTRPNDLVIIPPELTATLDPAHAAEKLITLAELPVSGILAIGKINEQLAQIAESLNLTVLVTPDSSTVREIHQAVTLLLLDRQTATSDRAIQLYRQLSAMSREGHGLTAMTEVMSKLTGNIVAVQDKRLEIQAISWPSTTTVSREALIRALEQRDALPPVLRNRKAAARARQSYWQQLLSLDENSPPLGRLLSPIISGDRARGYLSVIGPADELDLFDSLTVEHGAAACALEMAKAKAVSEAKKSLRGDFLEGLLTRSLPRKEIERLEGRLDHDTKDPHAVMVIDWAGADTPSLRRLETSVHWVLSNHPRPALVHIFGNQHLVIFQALKNTEDMESAHQLGRRIREQIEAESPEATVIGGISGPARALADWPTVYDQAVQAMQLGERLRLTNQFVEFQSLGIYRLLYDLEDQASVRQFTDEVMRPLVEYDQQNRGSLVKTVEAYFNHHGNISQTAESLFVHRNTLLYRMERIQELTGLQLDQANMRLALHLSLKLWQLRPDADRSPAG</sequence>
<dbReference type="PANTHER" id="PTHR33744:SF1">
    <property type="entry name" value="DNA-BINDING TRANSCRIPTIONAL ACTIVATOR ADER"/>
    <property type="match status" value="1"/>
</dbReference>
<organism evidence="5 6">
    <name type="scientific">Candidatus Promineifilum breve</name>
    <dbReference type="NCBI Taxonomy" id="1806508"/>
    <lineage>
        <taxon>Bacteria</taxon>
        <taxon>Bacillati</taxon>
        <taxon>Chloroflexota</taxon>
        <taxon>Ardenticatenia</taxon>
        <taxon>Candidatus Promineifilales</taxon>
        <taxon>Candidatus Promineifilaceae</taxon>
        <taxon>Candidatus Promineifilum</taxon>
    </lineage>
</organism>
<evidence type="ECO:0000259" key="3">
    <source>
        <dbReference type="Pfam" id="PF13556"/>
    </source>
</evidence>
<dbReference type="PANTHER" id="PTHR33744">
    <property type="entry name" value="CARBOHYDRATE DIACID REGULATOR"/>
    <property type="match status" value="1"/>
</dbReference>
<dbReference type="InterPro" id="IPR051448">
    <property type="entry name" value="CdaR-like_regulators"/>
</dbReference>
<proteinExistence type="inferred from homology"/>
<feature type="region of interest" description="Disordered" evidence="2">
    <location>
        <begin position="13"/>
        <end position="32"/>
    </location>
</feature>
<evidence type="ECO:0000256" key="2">
    <source>
        <dbReference type="SAM" id="MobiDB-lite"/>
    </source>
</evidence>
<name>A0A160SY22_9CHLR</name>
<comment type="similarity">
    <text evidence="1">Belongs to the CdaR family.</text>
</comment>
<dbReference type="AlphaFoldDB" id="A0A160SY22"/>
<reference evidence="5" key="1">
    <citation type="submission" date="2016-01" db="EMBL/GenBank/DDBJ databases">
        <authorList>
            <person name="Mcilroy J.S."/>
            <person name="Karst M S."/>
            <person name="Albertsen M."/>
        </authorList>
    </citation>
    <scope>NUCLEOTIDE SEQUENCE</scope>
    <source>
        <strain evidence="5">Cfx-K</strain>
    </source>
</reference>
<gene>
    <name evidence="5" type="ORF">CFX0092_A0235</name>
</gene>
<feature type="domain" description="PucR C-terminal helix-turn-helix" evidence="3">
    <location>
        <begin position="514"/>
        <end position="572"/>
    </location>
</feature>
<dbReference type="InterPro" id="IPR025736">
    <property type="entry name" value="PucR_C-HTH_dom"/>
</dbReference>
<dbReference type="Proteomes" id="UP000215027">
    <property type="component" value="Chromosome I"/>
</dbReference>